<evidence type="ECO:0000256" key="2">
    <source>
        <dbReference type="ARBA" id="ARBA00023125"/>
    </source>
</evidence>
<accession>A0ABZ3INY7</accession>
<protein>
    <submittedName>
        <fullName evidence="5">HTH-type transcriptional activator HxlR</fullName>
    </submittedName>
</protein>
<evidence type="ECO:0000259" key="4">
    <source>
        <dbReference type="PROSITE" id="PS51118"/>
    </source>
</evidence>
<dbReference type="Gene3D" id="1.10.10.10">
    <property type="entry name" value="Winged helix-like DNA-binding domain superfamily/Winged helix DNA-binding domain"/>
    <property type="match status" value="1"/>
</dbReference>
<dbReference type="InterPro" id="IPR002577">
    <property type="entry name" value="HTH_HxlR"/>
</dbReference>
<evidence type="ECO:0000313" key="5">
    <source>
        <dbReference type="EMBL" id="XFO67442.1"/>
    </source>
</evidence>
<proteinExistence type="predicted"/>
<dbReference type="PANTHER" id="PTHR33204:SF37">
    <property type="entry name" value="HTH-TYPE TRANSCRIPTIONAL REGULATOR YODB"/>
    <property type="match status" value="1"/>
</dbReference>
<dbReference type="SUPFAM" id="SSF46785">
    <property type="entry name" value="Winged helix' DNA-binding domain"/>
    <property type="match status" value="1"/>
</dbReference>
<evidence type="ECO:0000256" key="3">
    <source>
        <dbReference type="ARBA" id="ARBA00023163"/>
    </source>
</evidence>
<reference evidence="5" key="1">
    <citation type="submission" date="2024-05" db="EMBL/GenBank/DDBJ databases">
        <title>Isolation and characterization of Sporomusa carbonis sp. nov., a carboxydotrophic hydrogenogen in the genus of Sporomusa isolated from a charcoal burning pile.</title>
        <authorList>
            <person name="Boeer T."/>
            <person name="Rosenbaum F."/>
            <person name="Eysell L."/>
            <person name="Mueller V."/>
            <person name="Daniel R."/>
            <person name="Poehlein A."/>
        </authorList>
    </citation>
    <scope>NUCLEOTIDE SEQUENCE [LARGE SCALE GENOMIC DNA]</scope>
    <source>
        <strain evidence="5">DSM 10669</strain>
    </source>
</reference>
<feature type="domain" description="HTH hxlR-type" evidence="4">
    <location>
        <begin position="14"/>
        <end position="112"/>
    </location>
</feature>
<keyword evidence="3" id="KW-0804">Transcription</keyword>
<evidence type="ECO:0000313" key="6">
    <source>
        <dbReference type="Proteomes" id="UP000216752"/>
    </source>
</evidence>
<sequence>MSKNDELASEKCFCPMESILGIIGRKWALLILCEIATSTKRFGQLQKSLQGISPKTLSSRLQELEQVRIISKTVYPEVPPRVEYSLTPQGESLKTIILSLDEWGREHLSDTEISRE</sequence>
<evidence type="ECO:0000256" key="1">
    <source>
        <dbReference type="ARBA" id="ARBA00023015"/>
    </source>
</evidence>
<gene>
    <name evidence="5" type="primary">hxlR_1</name>
    <name evidence="5" type="ORF">SPSIL_036410</name>
</gene>
<name>A0ABZ3INY7_9FIRM</name>
<dbReference type="RefSeq" id="WP_094604201.1">
    <property type="nucleotide sequence ID" value="NZ_CP155573.1"/>
</dbReference>
<keyword evidence="2" id="KW-0238">DNA-binding</keyword>
<dbReference type="EMBL" id="CP155573">
    <property type="protein sequence ID" value="XFO67442.1"/>
    <property type="molecule type" value="Genomic_DNA"/>
</dbReference>
<dbReference type="Pfam" id="PF01638">
    <property type="entry name" value="HxlR"/>
    <property type="match status" value="1"/>
</dbReference>
<dbReference type="InterPro" id="IPR036388">
    <property type="entry name" value="WH-like_DNA-bd_sf"/>
</dbReference>
<keyword evidence="1" id="KW-0805">Transcription regulation</keyword>
<dbReference type="Proteomes" id="UP000216752">
    <property type="component" value="Chromosome"/>
</dbReference>
<dbReference type="PROSITE" id="PS51118">
    <property type="entry name" value="HTH_HXLR"/>
    <property type="match status" value="1"/>
</dbReference>
<keyword evidence="6" id="KW-1185">Reference proteome</keyword>
<dbReference type="InterPro" id="IPR036390">
    <property type="entry name" value="WH_DNA-bd_sf"/>
</dbReference>
<dbReference type="PANTHER" id="PTHR33204">
    <property type="entry name" value="TRANSCRIPTIONAL REGULATOR, MARR FAMILY"/>
    <property type="match status" value="1"/>
</dbReference>
<organism evidence="5 6">
    <name type="scientific">Sporomusa silvacetica DSM 10669</name>
    <dbReference type="NCBI Taxonomy" id="1123289"/>
    <lineage>
        <taxon>Bacteria</taxon>
        <taxon>Bacillati</taxon>
        <taxon>Bacillota</taxon>
        <taxon>Negativicutes</taxon>
        <taxon>Selenomonadales</taxon>
        <taxon>Sporomusaceae</taxon>
        <taxon>Sporomusa</taxon>
    </lineage>
</organism>